<proteinExistence type="predicted"/>
<evidence type="ECO:0000313" key="1">
    <source>
        <dbReference type="EMBL" id="KAK7417402.1"/>
    </source>
</evidence>
<feature type="non-terminal residue" evidence="1">
    <location>
        <position position="1"/>
    </location>
</feature>
<gene>
    <name evidence="1" type="ORF">QQZ08_011621</name>
</gene>
<name>A0ABR1H8H3_9HYPO</name>
<reference evidence="1 2" key="1">
    <citation type="journal article" date="2025" name="Microbiol. Resour. Announc.">
        <title>Draft genome sequences for Neonectria magnoliae and Neonectria punicea, canker pathogens of Liriodendron tulipifera and Acer saccharum in West Virginia.</title>
        <authorList>
            <person name="Petronek H.M."/>
            <person name="Kasson M.T."/>
            <person name="Metheny A.M."/>
            <person name="Stauder C.M."/>
            <person name="Lovett B."/>
            <person name="Lynch S.C."/>
            <person name="Garnas J.R."/>
            <person name="Kasson L.R."/>
            <person name="Stajich J.E."/>
        </authorList>
    </citation>
    <scope>NUCLEOTIDE SEQUENCE [LARGE SCALE GENOMIC DNA]</scope>
    <source>
        <strain evidence="1 2">NRRL 64651</strain>
    </source>
</reference>
<accession>A0ABR1H8H3</accession>
<sequence length="63" mass="7203">GPTVPSKGQLKRTIIRASPSTTGWTYSLIMLSDWLWRIVGMKHIKFVKRPEIRLPSKHQNTAS</sequence>
<evidence type="ECO:0000313" key="2">
    <source>
        <dbReference type="Proteomes" id="UP001498421"/>
    </source>
</evidence>
<dbReference type="EMBL" id="JAZAVK010000186">
    <property type="protein sequence ID" value="KAK7417402.1"/>
    <property type="molecule type" value="Genomic_DNA"/>
</dbReference>
<dbReference type="Proteomes" id="UP001498421">
    <property type="component" value="Unassembled WGS sequence"/>
</dbReference>
<keyword evidence="2" id="KW-1185">Reference proteome</keyword>
<organism evidence="1 2">
    <name type="scientific">Neonectria magnoliae</name>
    <dbReference type="NCBI Taxonomy" id="2732573"/>
    <lineage>
        <taxon>Eukaryota</taxon>
        <taxon>Fungi</taxon>
        <taxon>Dikarya</taxon>
        <taxon>Ascomycota</taxon>
        <taxon>Pezizomycotina</taxon>
        <taxon>Sordariomycetes</taxon>
        <taxon>Hypocreomycetidae</taxon>
        <taxon>Hypocreales</taxon>
        <taxon>Nectriaceae</taxon>
        <taxon>Neonectria</taxon>
    </lineage>
</organism>
<comment type="caution">
    <text evidence="1">The sequence shown here is derived from an EMBL/GenBank/DDBJ whole genome shotgun (WGS) entry which is preliminary data.</text>
</comment>
<protein>
    <submittedName>
        <fullName evidence="1">Uncharacterized protein</fullName>
    </submittedName>
</protein>